<reference evidence="1 2" key="1">
    <citation type="submission" date="2016-06" db="EMBL/GenBank/DDBJ databases">
        <authorList>
            <person name="Kjaerup R.B."/>
            <person name="Dalgaard T.S."/>
            <person name="Juul-Madsen H.R."/>
        </authorList>
    </citation>
    <scope>NUCLEOTIDE SEQUENCE [LARGE SCALE GENOMIC DNA]</scope>
    <source>
        <strain evidence="1 2">DSM 43363</strain>
    </source>
</reference>
<dbReference type="AlphaFoldDB" id="A0A1C6VL77"/>
<gene>
    <name evidence="1" type="ORF">GA0070608_3419</name>
</gene>
<dbReference type="RefSeq" id="WP_091629114.1">
    <property type="nucleotide sequence ID" value="NZ_FMIC01000002.1"/>
</dbReference>
<name>A0A1C6VL77_9ACTN</name>
<proteinExistence type="predicted"/>
<dbReference type="InterPro" id="IPR025683">
    <property type="entry name" value="Protein_beta"/>
</dbReference>
<dbReference type="EMBL" id="FMIC01000002">
    <property type="protein sequence ID" value="SCL67025.1"/>
    <property type="molecule type" value="Genomic_DNA"/>
</dbReference>
<dbReference type="Proteomes" id="UP000199343">
    <property type="component" value="Unassembled WGS sequence"/>
</dbReference>
<dbReference type="STRING" id="47871.GA0070608_3419"/>
<dbReference type="Pfam" id="PF14350">
    <property type="entry name" value="Beta_protein"/>
    <property type="match status" value="1"/>
</dbReference>
<dbReference type="OrthoDB" id="4764243at2"/>
<protein>
    <submittedName>
        <fullName evidence="1">Beta protein</fullName>
    </submittedName>
</protein>
<sequence length="351" mass="38362">MRNVQGAAMARYWPVLKAREGEFKALGKLRDHDVSRIHPLFEVNPSGDGPTKAGLNFVRKIREAAPAGLVLGVDTTYVRVNDDGQPLIREIANDLAQWGIPIAPVIRLHDSDEHLSACGEAARLHNETAIVRLGSDTTDPDPVADAPRISRALSIAKISTDRCHLVVDMAEVSSDRDVSRAELAVRNVLDSLDSQGWASIVVVSGAMPSAISTLPRNEATPLTRWDWKLWKRLADRSPDFGDYAIAHPALPGTGARGPLPSLRYTASDNWWIYRWARYETGGNDSFYDLCQALVASGHWPAEGSDFSWGDSELARCARRQPGPGGATQWRAWGTSHHLTHVMGELASPPAS</sequence>
<evidence type="ECO:0000313" key="2">
    <source>
        <dbReference type="Proteomes" id="UP000199343"/>
    </source>
</evidence>
<accession>A0A1C6VL77</accession>
<evidence type="ECO:0000313" key="1">
    <source>
        <dbReference type="EMBL" id="SCL67025.1"/>
    </source>
</evidence>
<organism evidence="1 2">
    <name type="scientific">Micromonospora peucetia</name>
    <dbReference type="NCBI Taxonomy" id="47871"/>
    <lineage>
        <taxon>Bacteria</taxon>
        <taxon>Bacillati</taxon>
        <taxon>Actinomycetota</taxon>
        <taxon>Actinomycetes</taxon>
        <taxon>Micromonosporales</taxon>
        <taxon>Micromonosporaceae</taxon>
        <taxon>Micromonospora</taxon>
    </lineage>
</organism>